<dbReference type="EMBL" id="CP064942">
    <property type="protein sequence ID" value="QPH56043.1"/>
    <property type="molecule type" value="Genomic_DNA"/>
</dbReference>
<dbReference type="SMART" id="SM00869">
    <property type="entry name" value="Autotransporter"/>
    <property type="match status" value="1"/>
</dbReference>
<keyword evidence="4" id="KW-1185">Reference proteome</keyword>
<keyword evidence="1" id="KW-1133">Transmembrane helix</keyword>
<feature type="domain" description="Autotransporter" evidence="2">
    <location>
        <begin position="1034"/>
        <end position="1288"/>
    </location>
</feature>
<dbReference type="InterPro" id="IPR036709">
    <property type="entry name" value="Autotransporte_beta_dom_sf"/>
</dbReference>
<name>A0A7S9QE79_9RHOB</name>
<dbReference type="PROSITE" id="PS51208">
    <property type="entry name" value="AUTOTRANSPORTER"/>
    <property type="match status" value="1"/>
</dbReference>
<dbReference type="PANTHER" id="PTHR34677">
    <property type="match status" value="1"/>
</dbReference>
<sequence>MIDLHSVLKLQSAMRDRVAAFIRLACHLGIAIALLIAPTQPTQAFGGNDSAAIDLPATGGLFQCRLTARAITASGPFDVSTEYRIRVGIGLDFVTSVSAVLGSDEVTLDLSASESQFQNICNVENVQISINTDLSLDETADNLRNASLLEMKIRYRGQDGEFYRANAALRGQSNTQASASVVSINGDPDITLLSQGSVIANNGTIDIGTVERGRVQSFVLDARNDGILGLTRGTPSLSNESNFDFESIAFRNRTLAGGESDLAARVEFRAPNTGPFSFRINVPNNDPDENPATVTVRGVAVVTPPSGLSIVQAVPSPTTVDAARPFRFRSDRPGTFSAGPECDISPSSGTAIAGVNQVDVRGPVSIGPAVPPGTERTVTGCRITFRSSTGDFSDDLTIPDFVIDNRQPLFQRTDGIPDVARRELITRIFFSEPVRDFQAEDIIASGATVTLPVPSTGFRDVHLISVEPIRDGEVTLQLRPNSVFDEAGNGNPTASIASFVFDVSDPDVTLSGNPATAAGPFNITIDFSEPVFGFQASDVSVTNGRFVTTFETIAVGTPGALAAVNGRVIPDADGEVTVIVPANSVEDLLDNPNPASNQISTMVDLSAPSVSISALTGPANGVQTATIILSEPSNDFTVEDLTLVNATATLAGSGTDYTVTLTPLADGAVSVAVLEGVFTDAAGNPNTASDTIERNIDLSPPFVAIAPFTGPANGVQTAEMTLSEPSDDFTVEDLTLVNATATLTGSGVDYVATLTPLADGPLSLTITSGVFTDAAGNLNTASNVVDGSVDLIAPSVTIAPLAGPANGVQTAAITLSEPSSDFALEDLTLVNATATLTGSGADYTATLTPVADGLVSLSVAEGVFSDAAGNLNTASGEVTVQVDVSRPTVALETETTEITSRPDLIVTVTFSEEVTGLTAEDFILSNATLVTLTGSGAFYSVALTAANGGDVTISLPADAVADLRGNPNVASETLSIRNVTVEVTQRLIAQFMQSRTNQLLTNQPQLRSFLSGDPESGLGFDIGEVAGLLQFAANDVASENFWVRLSSSWSSEGDSEAQYALGTLGVHSEVSENALIGLMLQLDDIEQTEGGATVEGSGWLIGPYIVARAPDHPLFVEGRLLYGGSANDVSPFGTYTDSFDTERLLAQIEVSGAVNRGRTTWRPAVRASYAREDQESYVDALGNPIPSQRVGLGQAALGFDVETRPLLDILEGDLMLRGGFEAIQSFTDNSGFAQSIDPAFNGARGRLDLGVGYSFTGDAAVAVDAFYDGIGAGAFEGYGVGVGFEMRF</sequence>
<dbReference type="Proteomes" id="UP000594800">
    <property type="component" value="Chromosome"/>
</dbReference>
<dbReference type="SUPFAM" id="SSF103515">
    <property type="entry name" value="Autotransporter"/>
    <property type="match status" value="1"/>
</dbReference>
<dbReference type="Gene3D" id="2.40.128.130">
    <property type="entry name" value="Autotransporter beta-domain"/>
    <property type="match status" value="1"/>
</dbReference>
<evidence type="ECO:0000313" key="4">
    <source>
        <dbReference type="Proteomes" id="UP000594800"/>
    </source>
</evidence>
<keyword evidence="1" id="KW-0812">Transmembrane</keyword>
<dbReference type="InterPro" id="IPR013783">
    <property type="entry name" value="Ig-like_fold"/>
</dbReference>
<dbReference type="Gene3D" id="2.60.40.10">
    <property type="entry name" value="Immunoglobulins"/>
    <property type="match status" value="1"/>
</dbReference>
<evidence type="ECO:0000259" key="2">
    <source>
        <dbReference type="PROSITE" id="PS51208"/>
    </source>
</evidence>
<dbReference type="PANTHER" id="PTHR34677:SF3">
    <property type="entry name" value="BACTERIAL IG-LIKE DOMAIN-CONTAINING PROTEIN"/>
    <property type="match status" value="1"/>
</dbReference>
<evidence type="ECO:0000256" key="1">
    <source>
        <dbReference type="SAM" id="Phobius"/>
    </source>
</evidence>
<keyword evidence="1" id="KW-0472">Membrane</keyword>
<accession>A0A7S9QE79</accession>
<dbReference type="InterPro" id="IPR005546">
    <property type="entry name" value="Autotransporte_beta"/>
</dbReference>
<gene>
    <name evidence="3" type="ORF">I0K15_10110</name>
</gene>
<dbReference type="Pfam" id="PF19078">
    <property type="entry name" value="Big_12"/>
    <property type="match status" value="4"/>
</dbReference>
<dbReference type="InterPro" id="IPR044048">
    <property type="entry name" value="Big_12"/>
</dbReference>
<feature type="transmembrane region" description="Helical" evidence="1">
    <location>
        <begin position="20"/>
        <end position="37"/>
    </location>
</feature>
<reference evidence="3 4" key="1">
    <citation type="submission" date="2020-11" db="EMBL/GenBank/DDBJ databases">
        <title>Description of Pontivivens ytuae sp. nov. isolated from deep sea sediment of Mariana Trench.</title>
        <authorList>
            <person name="Wang Z."/>
            <person name="Sun Q.-L."/>
            <person name="Xu X.-D."/>
            <person name="Tang Y.-Z."/>
            <person name="Zhang J."/>
        </authorList>
    </citation>
    <scope>NUCLEOTIDE SEQUENCE [LARGE SCALE GENOMIC DNA]</scope>
    <source>
        <strain evidence="3 4">MT2928</strain>
    </source>
</reference>
<organism evidence="3 4">
    <name type="scientific">Pontivivens ytuae</name>
    <dbReference type="NCBI Taxonomy" id="2789856"/>
    <lineage>
        <taxon>Bacteria</taxon>
        <taxon>Pseudomonadati</taxon>
        <taxon>Pseudomonadota</taxon>
        <taxon>Alphaproteobacteria</taxon>
        <taxon>Rhodobacterales</taxon>
        <taxon>Paracoccaceae</taxon>
        <taxon>Pontivivens</taxon>
    </lineage>
</organism>
<dbReference type="KEGG" id="poz:I0K15_10110"/>
<protein>
    <recommendedName>
        <fullName evidence="2">Autotransporter domain-containing protein</fullName>
    </recommendedName>
</protein>
<proteinExistence type="predicted"/>
<evidence type="ECO:0000313" key="3">
    <source>
        <dbReference type="EMBL" id="QPH56043.1"/>
    </source>
</evidence>